<keyword evidence="2" id="KW-1185">Reference proteome</keyword>
<dbReference type="EMBL" id="CP003014">
    <property type="protein sequence ID" value="AEO71803.1"/>
    <property type="molecule type" value="Genomic_DNA"/>
</dbReference>
<dbReference type="KEGG" id="ttt:THITE_2093298"/>
<evidence type="ECO:0000313" key="1">
    <source>
        <dbReference type="EMBL" id="AEO71803.1"/>
    </source>
</evidence>
<dbReference type="HOGENOM" id="CLU_2759586_0_0_1"/>
<dbReference type="AlphaFoldDB" id="G2RG60"/>
<proteinExistence type="predicted"/>
<protein>
    <submittedName>
        <fullName evidence="1">Uncharacterized protein</fullName>
    </submittedName>
</protein>
<dbReference type="RefSeq" id="XP_003658139.1">
    <property type="nucleotide sequence ID" value="XM_003658091.1"/>
</dbReference>
<reference evidence="1 2" key="1">
    <citation type="journal article" date="2011" name="Nat. Biotechnol.">
        <title>Comparative genomic analysis of the thermophilic biomass-degrading fungi Myceliophthora thermophila and Thielavia terrestris.</title>
        <authorList>
            <person name="Berka R.M."/>
            <person name="Grigoriev I.V."/>
            <person name="Otillar R."/>
            <person name="Salamov A."/>
            <person name="Grimwood J."/>
            <person name="Reid I."/>
            <person name="Ishmael N."/>
            <person name="John T."/>
            <person name="Darmond C."/>
            <person name="Moisan M.-C."/>
            <person name="Henrissat B."/>
            <person name="Coutinho P.M."/>
            <person name="Lombard V."/>
            <person name="Natvig D.O."/>
            <person name="Lindquist E."/>
            <person name="Schmutz J."/>
            <person name="Lucas S."/>
            <person name="Harris P."/>
            <person name="Powlowski J."/>
            <person name="Bellemare A."/>
            <person name="Taylor D."/>
            <person name="Butler G."/>
            <person name="de Vries R.P."/>
            <person name="Allijn I.E."/>
            <person name="van den Brink J."/>
            <person name="Ushinsky S."/>
            <person name="Storms R."/>
            <person name="Powell A.J."/>
            <person name="Paulsen I.T."/>
            <person name="Elbourne L.D.H."/>
            <person name="Baker S.E."/>
            <person name="Magnuson J."/>
            <person name="LaBoissiere S."/>
            <person name="Clutterbuck A.J."/>
            <person name="Martinez D."/>
            <person name="Wogulis M."/>
            <person name="de Leon A.L."/>
            <person name="Rey M.W."/>
            <person name="Tsang A."/>
        </authorList>
    </citation>
    <scope>NUCLEOTIDE SEQUENCE [LARGE SCALE GENOMIC DNA]</scope>
    <source>
        <strain evidence="2">ATCC 38088 / NRRL 8126</strain>
    </source>
</reference>
<gene>
    <name evidence="1" type="ORF">THITE_2093298</name>
</gene>
<sequence length="70" mass="7512">MDTDLQLSGEGQSSETTTYALEQYLNSDGGVTERLLRGLNVGDIAGRTQAVMDAVDRLADRIAQPSQTPN</sequence>
<dbReference type="eggNOG" id="ENOG502T4H9">
    <property type="taxonomic scope" value="Eukaryota"/>
</dbReference>
<name>G2RG60_THETT</name>
<dbReference type="Proteomes" id="UP000008181">
    <property type="component" value="Chromosome 6"/>
</dbReference>
<dbReference type="OrthoDB" id="4588884at2759"/>
<accession>G2RG60</accession>
<evidence type="ECO:0000313" key="2">
    <source>
        <dbReference type="Proteomes" id="UP000008181"/>
    </source>
</evidence>
<dbReference type="GeneID" id="11521789"/>
<organism evidence="1 2">
    <name type="scientific">Thermothielavioides terrestris (strain ATCC 38088 / NRRL 8126)</name>
    <name type="common">Thielavia terrestris</name>
    <dbReference type="NCBI Taxonomy" id="578455"/>
    <lineage>
        <taxon>Eukaryota</taxon>
        <taxon>Fungi</taxon>
        <taxon>Dikarya</taxon>
        <taxon>Ascomycota</taxon>
        <taxon>Pezizomycotina</taxon>
        <taxon>Sordariomycetes</taxon>
        <taxon>Sordariomycetidae</taxon>
        <taxon>Sordariales</taxon>
        <taxon>Chaetomiaceae</taxon>
        <taxon>Thermothielavioides</taxon>
        <taxon>Thermothielavioides terrestris</taxon>
    </lineage>
</organism>